<proteinExistence type="predicted"/>
<protein>
    <submittedName>
        <fullName evidence="1">Uncharacterized protein</fullName>
    </submittedName>
</protein>
<keyword evidence="2" id="KW-1185">Reference proteome</keyword>
<accession>A0A345GTU4</accession>
<sequence length="90" mass="9861">MSEPNIEDMPPNQRRALSKALAALETMAATWGAEIGLRRVATMLAAKPEAERAQAIAAFIEQAFIEGAYRHYLDRDVARAKPEHGEGSQP</sequence>
<evidence type="ECO:0000313" key="1">
    <source>
        <dbReference type="EMBL" id="AXG67708.1"/>
    </source>
</evidence>
<dbReference type="GeneID" id="65067673"/>
<dbReference type="RefSeq" id="YP_010078745.1">
    <property type="nucleotide sequence ID" value="NC_054964.1"/>
</dbReference>
<dbReference type="EMBL" id="MH638294">
    <property type="protein sequence ID" value="AXG67708.1"/>
    <property type="molecule type" value="Genomic_DNA"/>
</dbReference>
<reference evidence="1 2" key="1">
    <citation type="submission" date="2018-07" db="EMBL/GenBank/DDBJ databases">
        <title>Complete sequence of phage GP4.</title>
        <authorList>
            <person name="Wang R."/>
            <person name="Tong Y."/>
            <person name="Liu H."/>
        </authorList>
    </citation>
    <scope>NUCLEOTIDE SEQUENCE [LARGE SCALE GENOMIC DNA]</scope>
</reference>
<dbReference type="KEGG" id="vg:65067673"/>
<evidence type="ECO:0000313" key="2">
    <source>
        <dbReference type="Proteomes" id="UP000259464"/>
    </source>
</evidence>
<organism evidence="1 2">
    <name type="scientific">Ralstonia phage GP4</name>
    <dbReference type="NCBI Taxonomy" id="2282904"/>
    <lineage>
        <taxon>Viruses</taxon>
        <taxon>Duplodnaviria</taxon>
        <taxon>Heunggongvirae</taxon>
        <taxon>Uroviricota</taxon>
        <taxon>Caudoviricetes</taxon>
        <taxon>Gervaisevirus</taxon>
        <taxon>Gervaisevirus GP4</taxon>
    </lineage>
</organism>
<name>A0A345GTU4_9CAUD</name>
<dbReference type="Proteomes" id="UP000259464">
    <property type="component" value="Segment"/>
</dbReference>